<dbReference type="Proteomes" id="UP000003880">
    <property type="component" value="Unassembled WGS sequence"/>
</dbReference>
<reference evidence="1 2" key="1">
    <citation type="submission" date="2010-02" db="EMBL/GenBank/DDBJ databases">
        <authorList>
            <person name="Weinstock G."/>
            <person name="Sodergren E."/>
            <person name="Clifton S."/>
            <person name="Fulton L."/>
            <person name="Fulton B."/>
            <person name="Courtney L."/>
            <person name="Fronick C."/>
            <person name="Harrison M."/>
            <person name="Strong C."/>
            <person name="Farmer C."/>
            <person name="Delahaunty K."/>
            <person name="Markovic C."/>
            <person name="Hall O."/>
            <person name="Minx P."/>
            <person name="Tomlinson C."/>
            <person name="Mitreva M."/>
            <person name="Nelson J."/>
            <person name="Hou S."/>
            <person name="Wollam A."/>
            <person name="Pepin K.H."/>
            <person name="Johnson M."/>
            <person name="Bhonagiri V."/>
            <person name="Zhang X."/>
            <person name="Suruliraj S."/>
            <person name="Warren W."/>
            <person name="Chinwalla A."/>
            <person name="Mardis E.R."/>
            <person name="Wilson R.K."/>
        </authorList>
    </citation>
    <scope>NUCLEOTIDE SEQUENCE [LARGE SCALE GENOMIC DNA]</scope>
    <source>
        <strain evidence="1 2">ATCC 29220</strain>
    </source>
</reference>
<dbReference type="HOGENOM" id="CLU_3267752_0_0_6"/>
<accession>D4BAY9</accession>
<dbReference type="AlphaFoldDB" id="D4BAY9"/>
<protein>
    <submittedName>
        <fullName evidence="1">Uncharacterized protein</fullName>
    </submittedName>
</protein>
<proteinExistence type="predicted"/>
<gene>
    <name evidence="1" type="ORF">CIT292_07637</name>
</gene>
<name>D4BAY9_9ENTR</name>
<organism evidence="1 2">
    <name type="scientific">Citrobacter youngae ATCC 29220</name>
    <dbReference type="NCBI Taxonomy" id="500640"/>
    <lineage>
        <taxon>Bacteria</taxon>
        <taxon>Pseudomonadati</taxon>
        <taxon>Pseudomonadota</taxon>
        <taxon>Gammaproteobacteria</taxon>
        <taxon>Enterobacterales</taxon>
        <taxon>Enterobacteriaceae</taxon>
        <taxon>Citrobacter</taxon>
        <taxon>Citrobacter freundii complex</taxon>
    </lineage>
</organism>
<dbReference type="EMBL" id="ABWL02000006">
    <property type="protein sequence ID" value="EFE09351.1"/>
    <property type="molecule type" value="Genomic_DNA"/>
</dbReference>
<comment type="caution">
    <text evidence="1">The sequence shown here is derived from an EMBL/GenBank/DDBJ whole genome shotgun (WGS) entry which is preliminary data.</text>
</comment>
<evidence type="ECO:0000313" key="1">
    <source>
        <dbReference type="EMBL" id="EFE09351.1"/>
    </source>
</evidence>
<sequence length="41" mass="4227">MLDVPGALSLSARWDNLPGGGLPVFILFILIKSCRGAEAAG</sequence>
<evidence type="ECO:0000313" key="2">
    <source>
        <dbReference type="Proteomes" id="UP000003880"/>
    </source>
</evidence>